<evidence type="ECO:0000256" key="5">
    <source>
        <dbReference type="SAM" id="Phobius"/>
    </source>
</evidence>
<evidence type="ECO:0008006" key="8">
    <source>
        <dbReference type="Google" id="ProtNLM"/>
    </source>
</evidence>
<accession>A0A426XA65</accession>
<dbReference type="PANTHER" id="PTHR31218">
    <property type="entry name" value="WAT1-RELATED PROTEIN"/>
    <property type="match status" value="1"/>
</dbReference>
<dbReference type="GO" id="GO:0016020">
    <property type="term" value="C:membrane"/>
    <property type="evidence" value="ECO:0007669"/>
    <property type="project" value="InterPro"/>
</dbReference>
<dbReference type="Proteomes" id="UP000287651">
    <property type="component" value="Unassembled WGS sequence"/>
</dbReference>
<feature type="transmembrane region" description="Helical" evidence="5">
    <location>
        <begin position="48"/>
        <end position="67"/>
    </location>
</feature>
<comment type="subcellular location">
    <subcellularLocation>
        <location evidence="1">Membrane</location>
        <topology evidence="1">Multi-pass membrane protein</topology>
    </subcellularLocation>
</comment>
<reference evidence="6 7" key="1">
    <citation type="journal article" date="2014" name="Agronomy (Basel)">
        <title>A Draft Genome Sequence for Ensete ventricosum, the Drought-Tolerant Tree Against Hunger.</title>
        <authorList>
            <person name="Harrison J."/>
            <person name="Moore K.A."/>
            <person name="Paszkiewicz K."/>
            <person name="Jones T."/>
            <person name="Grant M."/>
            <person name="Ambacheew D."/>
            <person name="Muzemil S."/>
            <person name="Studholme D.J."/>
        </authorList>
    </citation>
    <scope>NUCLEOTIDE SEQUENCE [LARGE SCALE GENOMIC DNA]</scope>
</reference>
<feature type="transmembrane region" description="Helical" evidence="5">
    <location>
        <begin position="131"/>
        <end position="152"/>
    </location>
</feature>
<gene>
    <name evidence="6" type="ORF">B296_00025812</name>
</gene>
<evidence type="ECO:0000313" key="6">
    <source>
        <dbReference type="EMBL" id="RRT36381.1"/>
    </source>
</evidence>
<keyword evidence="4 5" id="KW-0472">Membrane</keyword>
<feature type="transmembrane region" description="Helical" evidence="5">
    <location>
        <begin position="164"/>
        <end position="185"/>
    </location>
</feature>
<feature type="transmembrane region" description="Helical" evidence="5">
    <location>
        <begin position="230"/>
        <end position="252"/>
    </location>
</feature>
<dbReference type="InterPro" id="IPR030184">
    <property type="entry name" value="WAT1-related"/>
</dbReference>
<protein>
    <recommendedName>
        <fullName evidence="8">WAT1-related protein</fullName>
    </recommendedName>
</protein>
<feature type="non-terminal residue" evidence="6">
    <location>
        <position position="1"/>
    </location>
</feature>
<name>A0A426XA65_ENSVE</name>
<feature type="transmembrane region" description="Helical" evidence="5">
    <location>
        <begin position="7"/>
        <end position="28"/>
    </location>
</feature>
<organism evidence="6 7">
    <name type="scientific">Ensete ventricosum</name>
    <name type="common">Abyssinian banana</name>
    <name type="synonym">Musa ensete</name>
    <dbReference type="NCBI Taxonomy" id="4639"/>
    <lineage>
        <taxon>Eukaryota</taxon>
        <taxon>Viridiplantae</taxon>
        <taxon>Streptophyta</taxon>
        <taxon>Embryophyta</taxon>
        <taxon>Tracheophyta</taxon>
        <taxon>Spermatophyta</taxon>
        <taxon>Magnoliopsida</taxon>
        <taxon>Liliopsida</taxon>
        <taxon>Zingiberales</taxon>
        <taxon>Musaceae</taxon>
        <taxon>Ensete</taxon>
    </lineage>
</organism>
<feature type="transmembrane region" description="Helical" evidence="5">
    <location>
        <begin position="197"/>
        <end position="218"/>
    </location>
</feature>
<evidence type="ECO:0000256" key="3">
    <source>
        <dbReference type="ARBA" id="ARBA00022989"/>
    </source>
</evidence>
<dbReference type="EMBL" id="AMZH03023690">
    <property type="protein sequence ID" value="RRT36381.1"/>
    <property type="molecule type" value="Genomic_DNA"/>
</dbReference>
<keyword evidence="3 5" id="KW-1133">Transmembrane helix</keyword>
<evidence type="ECO:0000313" key="7">
    <source>
        <dbReference type="Proteomes" id="UP000287651"/>
    </source>
</evidence>
<dbReference type="SUPFAM" id="SSF103481">
    <property type="entry name" value="Multidrug resistance efflux transporter EmrE"/>
    <property type="match status" value="1"/>
</dbReference>
<evidence type="ECO:0000256" key="1">
    <source>
        <dbReference type="ARBA" id="ARBA00004141"/>
    </source>
</evidence>
<sequence length="301" mass="32162">FGYAGMFVISVASIKGGMNHFVLVVPVLDQNLYYMGANLTSAGFASALYNMIPAITFIMAIIIRYAAQSRKLIKSRHSQAKIVGSLVTVVGALLMILYKGPVVEFVSYEGNEPRAIVSLQSNTLETYSAELSLTTLICLTGAAMSAVVTLAVEGFRAKPWTIGWDMRLVTAIYSGVVCSGVAYYVQGMVMKERGPVFVTAFNPLCMIITAVLGSIILAEEITLGRDPDAFLLETCSVIGAVIIVVGLYSLIWGKSKDQAKQSSERTAPEGTLQLPIAASDVGKFGSNGQVTLIEINAPKNP</sequence>
<comment type="caution">
    <text evidence="6">The sequence shown here is derived from an EMBL/GenBank/DDBJ whole genome shotgun (WGS) entry which is preliminary data.</text>
</comment>
<proteinExistence type="predicted"/>
<keyword evidence="2 5" id="KW-0812">Transmembrane</keyword>
<feature type="transmembrane region" description="Helical" evidence="5">
    <location>
        <begin position="79"/>
        <end position="98"/>
    </location>
</feature>
<evidence type="ECO:0000256" key="2">
    <source>
        <dbReference type="ARBA" id="ARBA00022692"/>
    </source>
</evidence>
<dbReference type="InterPro" id="IPR037185">
    <property type="entry name" value="EmrE-like"/>
</dbReference>
<dbReference type="AlphaFoldDB" id="A0A426XA65"/>
<evidence type="ECO:0000256" key="4">
    <source>
        <dbReference type="ARBA" id="ARBA00023136"/>
    </source>
</evidence>
<dbReference type="GO" id="GO:0022857">
    <property type="term" value="F:transmembrane transporter activity"/>
    <property type="evidence" value="ECO:0007669"/>
    <property type="project" value="InterPro"/>
</dbReference>